<sequence length="187" mass="21690">MLLDLFKMFLSFLFIGIVIKYMDDLTDGEGNFDNFPYYLLLLSCSILLDKSLAIPCLWAAYAIGMADKLKVHYIFNLNGIVEGVVVCAVGFIIFTPLNFSYFLVLMLFINLTDDLIDYKIDEFGKNFARKYGVIEICIISLNLLLMLLYLDYQLTFLALIAYTGIQIFYFYRRNLNDRKDNPSFYGH</sequence>
<feature type="transmembrane region" description="Helical" evidence="1">
    <location>
        <begin position="5"/>
        <end position="22"/>
    </location>
</feature>
<dbReference type="EMBL" id="CP058559">
    <property type="protein sequence ID" value="QNO16519.1"/>
    <property type="molecule type" value="Genomic_DNA"/>
</dbReference>
<organism evidence="2 3">
    <name type="scientific">Alkalicella caledoniensis</name>
    <dbReference type="NCBI Taxonomy" id="2731377"/>
    <lineage>
        <taxon>Bacteria</taxon>
        <taxon>Bacillati</taxon>
        <taxon>Bacillota</taxon>
        <taxon>Clostridia</taxon>
        <taxon>Eubacteriales</taxon>
        <taxon>Proteinivoracaceae</taxon>
        <taxon>Alkalicella</taxon>
    </lineage>
</organism>
<keyword evidence="1" id="KW-0472">Membrane</keyword>
<name>A0A7G9WCV7_ALKCA</name>
<keyword evidence="3" id="KW-1185">Reference proteome</keyword>
<feature type="transmembrane region" description="Helical" evidence="1">
    <location>
        <begin position="73"/>
        <end position="93"/>
    </location>
</feature>
<feature type="transmembrane region" description="Helical" evidence="1">
    <location>
        <begin position="154"/>
        <end position="171"/>
    </location>
</feature>
<dbReference type="Proteomes" id="UP000516160">
    <property type="component" value="Chromosome"/>
</dbReference>
<dbReference type="KEGG" id="acae:HYG86_17940"/>
<feature type="transmembrane region" description="Helical" evidence="1">
    <location>
        <begin position="128"/>
        <end position="148"/>
    </location>
</feature>
<evidence type="ECO:0000313" key="3">
    <source>
        <dbReference type="Proteomes" id="UP000516160"/>
    </source>
</evidence>
<feature type="transmembrane region" description="Helical" evidence="1">
    <location>
        <begin position="99"/>
        <end position="116"/>
    </location>
</feature>
<reference evidence="2 3" key="1">
    <citation type="submission" date="2020-07" db="EMBL/GenBank/DDBJ databases">
        <title>Alkalicella. sp. LB2 genome.</title>
        <authorList>
            <person name="Postec A."/>
            <person name="Quemeneur M."/>
        </authorList>
    </citation>
    <scope>NUCLEOTIDE SEQUENCE [LARGE SCALE GENOMIC DNA]</scope>
    <source>
        <strain evidence="2 3">LB2</strain>
    </source>
</reference>
<accession>A0A7G9WCV7</accession>
<keyword evidence="1" id="KW-1133">Transmembrane helix</keyword>
<evidence type="ECO:0000313" key="2">
    <source>
        <dbReference type="EMBL" id="QNO16519.1"/>
    </source>
</evidence>
<evidence type="ECO:0000256" key="1">
    <source>
        <dbReference type="SAM" id="Phobius"/>
    </source>
</evidence>
<dbReference type="RefSeq" id="WP_213166912.1">
    <property type="nucleotide sequence ID" value="NZ_CP058559.1"/>
</dbReference>
<gene>
    <name evidence="2" type="ORF">HYG86_17940</name>
</gene>
<keyword evidence="1" id="KW-0812">Transmembrane</keyword>
<feature type="transmembrane region" description="Helical" evidence="1">
    <location>
        <begin position="37"/>
        <end position="61"/>
    </location>
</feature>
<dbReference type="AlphaFoldDB" id="A0A7G9WCV7"/>
<protein>
    <submittedName>
        <fullName evidence="2">Uncharacterized protein</fullName>
    </submittedName>
</protein>
<proteinExistence type="predicted"/>